<comment type="caution">
    <text evidence="1">The sequence shown here is derived from an EMBL/GenBank/DDBJ whole genome shotgun (WGS) entry which is preliminary data.</text>
</comment>
<gene>
    <name evidence="1" type="ORF">V473_01780</name>
</gene>
<organism evidence="1 2">
    <name type="scientific">Sphingobium cupriresistens LL01</name>
    <dbReference type="NCBI Taxonomy" id="1420583"/>
    <lineage>
        <taxon>Bacteria</taxon>
        <taxon>Pseudomonadati</taxon>
        <taxon>Pseudomonadota</taxon>
        <taxon>Alphaproteobacteria</taxon>
        <taxon>Sphingomonadales</taxon>
        <taxon>Sphingomonadaceae</taxon>
        <taxon>Sphingobium</taxon>
    </lineage>
</organism>
<accession>A0A0J7XZD5</accession>
<reference evidence="1 2" key="1">
    <citation type="journal article" date="2015" name="G3 (Bethesda)">
        <title>Insights into Ongoing Evolution of the Hexachlorocyclohexane Catabolic Pathway from Comparative Genomics of Ten Sphingomonadaceae Strains.</title>
        <authorList>
            <person name="Pearce S.L."/>
            <person name="Oakeshott J.G."/>
            <person name="Pandey G."/>
        </authorList>
    </citation>
    <scope>NUCLEOTIDE SEQUENCE [LARGE SCALE GENOMIC DNA]</scope>
    <source>
        <strain evidence="1 2">LL01</strain>
    </source>
</reference>
<dbReference type="RefSeq" id="WP_066599809.1">
    <property type="nucleotide sequence ID" value="NZ_KQ130434.1"/>
</dbReference>
<sequence length="96" mass="10858">MTISVRFPDGGWREVPSELRPIDPVTTGAQSRFRNIPINCDPQWRYLRIASVWHARPRHGSLAILNPCIDDWWQDIAAMADIPATADKKAQPPRAA</sequence>
<dbReference type="STRING" id="1420583.V473_01780"/>
<dbReference type="Proteomes" id="UP000052232">
    <property type="component" value="Unassembled WGS sequence"/>
</dbReference>
<dbReference type="AlphaFoldDB" id="A0A0J7XZD5"/>
<evidence type="ECO:0000313" key="1">
    <source>
        <dbReference type="EMBL" id="KMS57011.1"/>
    </source>
</evidence>
<proteinExistence type="predicted"/>
<dbReference type="EMBL" id="JACT01000001">
    <property type="protein sequence ID" value="KMS57011.1"/>
    <property type="molecule type" value="Genomic_DNA"/>
</dbReference>
<keyword evidence="2" id="KW-1185">Reference proteome</keyword>
<evidence type="ECO:0000313" key="2">
    <source>
        <dbReference type="Proteomes" id="UP000052232"/>
    </source>
</evidence>
<dbReference type="PATRIC" id="fig|1420583.3.peg.353"/>
<name>A0A0J7XZD5_9SPHN</name>
<protein>
    <submittedName>
        <fullName evidence="1">Uncharacterized protein</fullName>
    </submittedName>
</protein>